<dbReference type="NCBIfam" id="TIGR00358">
    <property type="entry name" value="3_prime_RNase"/>
    <property type="match status" value="1"/>
</dbReference>
<evidence type="ECO:0000256" key="4">
    <source>
        <dbReference type="ARBA" id="ARBA00022722"/>
    </source>
</evidence>
<dbReference type="STRING" id="867345.SAMN05421693_12526"/>
<feature type="domain" description="S1 motif" evidence="10">
    <location>
        <begin position="644"/>
        <end position="725"/>
    </location>
</feature>
<dbReference type="Gene3D" id="2.40.50.140">
    <property type="entry name" value="Nucleic acid-binding proteins"/>
    <property type="match status" value="3"/>
</dbReference>
<keyword evidence="7 8" id="KW-0694">RNA-binding</keyword>
<dbReference type="Pfam" id="PF17876">
    <property type="entry name" value="CSD2"/>
    <property type="match status" value="1"/>
</dbReference>
<keyword evidence="4 8" id="KW-0540">Nuclease</keyword>
<dbReference type="SMART" id="SM00316">
    <property type="entry name" value="S1"/>
    <property type="match status" value="1"/>
</dbReference>
<comment type="function">
    <text evidence="8">3'-5' exoribonuclease that releases 5'-nucleoside monophosphates and is involved in maturation of structured RNAs.</text>
</comment>
<feature type="compositionally biased region" description="Basic residues" evidence="9">
    <location>
        <begin position="741"/>
        <end position="752"/>
    </location>
</feature>
<dbReference type="NCBIfam" id="TIGR02063">
    <property type="entry name" value="RNase_R"/>
    <property type="match status" value="1"/>
</dbReference>
<dbReference type="Pfam" id="PF00575">
    <property type="entry name" value="S1"/>
    <property type="match status" value="1"/>
</dbReference>
<dbReference type="GO" id="GO:0003723">
    <property type="term" value="F:RNA binding"/>
    <property type="evidence" value="ECO:0007669"/>
    <property type="project" value="UniProtKB-UniRule"/>
</dbReference>
<comment type="similarity">
    <text evidence="8">Belongs to the RNR ribonuclease family. RNase R subfamily.</text>
</comment>
<feature type="region of interest" description="Disordered" evidence="9">
    <location>
        <begin position="725"/>
        <end position="752"/>
    </location>
</feature>
<dbReference type="Pfam" id="PF00773">
    <property type="entry name" value="RNB"/>
    <property type="match status" value="1"/>
</dbReference>
<dbReference type="SUPFAM" id="SSF50249">
    <property type="entry name" value="Nucleic acid-binding proteins"/>
    <property type="match status" value="4"/>
</dbReference>
<evidence type="ECO:0000313" key="11">
    <source>
        <dbReference type="EMBL" id="SEQ34662.1"/>
    </source>
</evidence>
<protein>
    <recommendedName>
        <fullName evidence="8">Ribonuclease R</fullName>
        <shortName evidence="8">RNase R</shortName>
        <ecNumber evidence="8">3.1.13.1</ecNumber>
    </recommendedName>
</protein>
<dbReference type="InterPro" id="IPR012340">
    <property type="entry name" value="NA-bd_OB-fold"/>
</dbReference>
<dbReference type="PROSITE" id="PS50126">
    <property type="entry name" value="S1"/>
    <property type="match status" value="1"/>
</dbReference>
<dbReference type="Pfam" id="PF08206">
    <property type="entry name" value="OB_RNB"/>
    <property type="match status" value="1"/>
</dbReference>
<dbReference type="InterPro" id="IPR003029">
    <property type="entry name" value="S1_domain"/>
</dbReference>
<dbReference type="Proteomes" id="UP000199496">
    <property type="component" value="Unassembled WGS sequence"/>
</dbReference>
<evidence type="ECO:0000256" key="9">
    <source>
        <dbReference type="SAM" id="MobiDB-lite"/>
    </source>
</evidence>
<feature type="region of interest" description="Disordered" evidence="9">
    <location>
        <begin position="1"/>
        <end position="20"/>
    </location>
</feature>
<dbReference type="EC" id="3.1.13.1" evidence="8"/>
<evidence type="ECO:0000259" key="10">
    <source>
        <dbReference type="PROSITE" id="PS50126"/>
    </source>
</evidence>
<evidence type="ECO:0000256" key="1">
    <source>
        <dbReference type="ARBA" id="ARBA00001849"/>
    </source>
</evidence>
<sequence length="752" mass="84816">MTKKKKSLPQDPHFDREARKYERPIPSRELILQVVDQANGPMGFDPLARRLGLEDDVDLEALRRRLRAMERDGQLVCNRAGGWLPVNQSDLVRGRVIGHPDGFGFLVPDEPGEDLFLSPRQMGALMHGDRAVARVIGIDRRGRREGAIIEVLERNTQTVVGRLSLEGGIGFVAPDNKRMPQDILIPPECLGEARPGQIVTVRIKEQPTKRTRSIGEVIEVLGEHMAPGMEIDIAVRAHGLPFEWPEAVLKAVEGFSDKVPKKAKAGRLDLRDMPLVTIDGEDSRDFDDAVYCESLGRRGYTLWVAIADVAHYVQPGDPLDLEARNRGTSVYFPERVIPMLPEVLSNGLCSLNPEVDRLCLVCQMTVNSRGRIKDAKFHRAVMRSHARLTYTEVAEILVERKADTIRRRQSLVPHLENLYGLYRLLRKARDTRGTVDFETTETRILFGADRKIERIVAYERNDAHKIIEECMIAANVATAGFLKRKRMPTLYRVHEGPKPAKLEDLRRFLGGLGLSLRGGDEPTPADFSALLEQVKDRPDARLVQTALLRSLSQAVYAPDNLGHFGLAHEEYLHFTSPIRRYPDLLVHRAIHHVLDGGKPKDFTYAHIDMVALGESCSMRERRADEASWDVTAWLKCEYMLDKVGEVFDGVVTSVTSFGLFVELKDIYVEGLVHVTSLSNDYYQFDPAGHRLTGERSGRVYRLGDPVRVKVARVDLDERKIDFVPEASGPEAKRSRGDSAKPGRRRRRKRTES</sequence>
<evidence type="ECO:0000256" key="8">
    <source>
        <dbReference type="HAMAP-Rule" id="MF_01895"/>
    </source>
</evidence>
<dbReference type="GO" id="GO:0005829">
    <property type="term" value="C:cytosol"/>
    <property type="evidence" value="ECO:0007669"/>
    <property type="project" value="UniProtKB-ARBA"/>
</dbReference>
<dbReference type="GO" id="GO:0006402">
    <property type="term" value="P:mRNA catabolic process"/>
    <property type="evidence" value="ECO:0007669"/>
    <property type="project" value="TreeGrafter"/>
</dbReference>
<reference evidence="11 12" key="1">
    <citation type="submission" date="2016-10" db="EMBL/GenBank/DDBJ databases">
        <authorList>
            <person name="de Groot N.N."/>
        </authorList>
    </citation>
    <scope>NUCLEOTIDE SEQUENCE [LARGE SCALE GENOMIC DNA]</scope>
    <source>
        <strain evidence="11 12">B7-7</strain>
    </source>
</reference>
<dbReference type="CDD" id="cd04471">
    <property type="entry name" value="S1_RNase_R"/>
    <property type="match status" value="1"/>
</dbReference>
<keyword evidence="6 8" id="KW-0269">Exonuclease</keyword>
<dbReference type="InterPro" id="IPR013668">
    <property type="entry name" value="RNase_R_HTH_12"/>
</dbReference>
<dbReference type="SMART" id="SM00357">
    <property type="entry name" value="CSP"/>
    <property type="match status" value="2"/>
</dbReference>
<dbReference type="InterPro" id="IPR050180">
    <property type="entry name" value="RNR_Ribonuclease"/>
</dbReference>
<feature type="compositionally biased region" description="Basic and acidic residues" evidence="9">
    <location>
        <begin position="730"/>
        <end position="740"/>
    </location>
</feature>
<dbReference type="InterPro" id="IPR040476">
    <property type="entry name" value="CSD2"/>
</dbReference>
<dbReference type="PROSITE" id="PS01175">
    <property type="entry name" value="RIBONUCLEASE_II"/>
    <property type="match status" value="1"/>
</dbReference>
<dbReference type="PANTHER" id="PTHR23355:SF9">
    <property type="entry name" value="DIS3-LIKE EXONUCLEASE 2"/>
    <property type="match status" value="1"/>
</dbReference>
<dbReference type="InterPro" id="IPR013223">
    <property type="entry name" value="RNase_B_OB_dom"/>
</dbReference>
<keyword evidence="12" id="KW-1185">Reference proteome</keyword>
<gene>
    <name evidence="8" type="primary">rnr</name>
    <name evidence="11" type="ORF">SAMN05421693_12526</name>
</gene>
<dbReference type="SMART" id="SM00955">
    <property type="entry name" value="RNB"/>
    <property type="match status" value="1"/>
</dbReference>
<evidence type="ECO:0000256" key="3">
    <source>
        <dbReference type="ARBA" id="ARBA00022490"/>
    </source>
</evidence>
<dbReference type="GO" id="GO:0008859">
    <property type="term" value="F:exoribonuclease II activity"/>
    <property type="evidence" value="ECO:0007669"/>
    <property type="project" value="UniProtKB-UniRule"/>
</dbReference>
<evidence type="ECO:0000256" key="7">
    <source>
        <dbReference type="ARBA" id="ARBA00022884"/>
    </source>
</evidence>
<dbReference type="Pfam" id="PF08461">
    <property type="entry name" value="WHD_RNase_R"/>
    <property type="match status" value="1"/>
</dbReference>
<organism evidence="11 12">
    <name type="scientific">Ectothiorhodospira magna</name>
    <dbReference type="NCBI Taxonomy" id="867345"/>
    <lineage>
        <taxon>Bacteria</taxon>
        <taxon>Pseudomonadati</taxon>
        <taxon>Pseudomonadota</taxon>
        <taxon>Gammaproteobacteria</taxon>
        <taxon>Chromatiales</taxon>
        <taxon>Ectothiorhodospiraceae</taxon>
        <taxon>Ectothiorhodospira</taxon>
    </lineage>
</organism>
<proteinExistence type="inferred from homology"/>
<dbReference type="InterPro" id="IPR001900">
    <property type="entry name" value="RNase_II/R"/>
</dbReference>
<evidence type="ECO:0000256" key="6">
    <source>
        <dbReference type="ARBA" id="ARBA00022839"/>
    </source>
</evidence>
<evidence type="ECO:0000313" key="12">
    <source>
        <dbReference type="Proteomes" id="UP000199496"/>
    </source>
</evidence>
<dbReference type="EMBL" id="FOFO01000025">
    <property type="protein sequence ID" value="SEQ34662.1"/>
    <property type="molecule type" value="Genomic_DNA"/>
</dbReference>
<comment type="subcellular location">
    <subcellularLocation>
        <location evidence="2 8">Cytoplasm</location>
    </subcellularLocation>
</comment>
<dbReference type="InterPro" id="IPR022966">
    <property type="entry name" value="RNase_II/R_CS"/>
</dbReference>
<keyword evidence="3 8" id="KW-0963">Cytoplasm</keyword>
<name>A0A1H9F9N3_9GAMM</name>
<dbReference type="PANTHER" id="PTHR23355">
    <property type="entry name" value="RIBONUCLEASE"/>
    <property type="match status" value="1"/>
</dbReference>
<accession>A0A1H9F9N3</accession>
<keyword evidence="5 8" id="KW-0378">Hydrolase</keyword>
<dbReference type="HAMAP" id="MF_01895">
    <property type="entry name" value="RNase_R"/>
    <property type="match status" value="1"/>
</dbReference>
<comment type="catalytic activity">
    <reaction evidence="1 8">
        <text>Exonucleolytic cleavage in the 3'- to 5'-direction to yield nucleoside 5'-phosphates.</text>
        <dbReference type="EC" id="3.1.13.1"/>
    </reaction>
</comment>
<dbReference type="InterPro" id="IPR011129">
    <property type="entry name" value="CSD"/>
</dbReference>
<evidence type="ECO:0000256" key="2">
    <source>
        <dbReference type="ARBA" id="ARBA00004496"/>
    </source>
</evidence>
<dbReference type="InterPro" id="IPR004476">
    <property type="entry name" value="RNase_II/RNase_R"/>
</dbReference>
<dbReference type="InterPro" id="IPR011805">
    <property type="entry name" value="RNase_R"/>
</dbReference>
<dbReference type="RefSeq" id="WP_238375959.1">
    <property type="nucleotide sequence ID" value="NZ_FOFO01000025.1"/>
</dbReference>
<dbReference type="AlphaFoldDB" id="A0A1H9F9N3"/>
<evidence type="ECO:0000256" key="5">
    <source>
        <dbReference type="ARBA" id="ARBA00022801"/>
    </source>
</evidence>